<reference evidence="1" key="1">
    <citation type="journal article" date="2021" name="PeerJ">
        <title>Extensive microbial diversity within the chicken gut microbiome revealed by metagenomics and culture.</title>
        <authorList>
            <person name="Gilroy R."/>
            <person name="Ravi A."/>
            <person name="Getino M."/>
            <person name="Pursley I."/>
            <person name="Horton D.L."/>
            <person name="Alikhan N.F."/>
            <person name="Baker D."/>
            <person name="Gharbi K."/>
            <person name="Hall N."/>
            <person name="Watson M."/>
            <person name="Adriaenssens E.M."/>
            <person name="Foster-Nyarko E."/>
            <person name="Jarju S."/>
            <person name="Secka A."/>
            <person name="Antonio M."/>
            <person name="Oren A."/>
            <person name="Chaudhuri R.R."/>
            <person name="La Ragione R."/>
            <person name="Hildebrand F."/>
            <person name="Pallen M.J."/>
        </authorList>
    </citation>
    <scope>NUCLEOTIDE SEQUENCE</scope>
    <source>
        <strain evidence="1">ChiSxjej3B15-24422</strain>
    </source>
</reference>
<reference evidence="1" key="2">
    <citation type="submission" date="2021-04" db="EMBL/GenBank/DDBJ databases">
        <authorList>
            <person name="Gilroy R."/>
        </authorList>
    </citation>
    <scope>NUCLEOTIDE SEQUENCE</scope>
    <source>
        <strain evidence="1">ChiSxjej3B15-24422</strain>
    </source>
</reference>
<dbReference type="Gene3D" id="3.40.630.10">
    <property type="entry name" value="Zn peptidases"/>
    <property type="match status" value="1"/>
</dbReference>
<evidence type="ECO:0000313" key="2">
    <source>
        <dbReference type="Proteomes" id="UP000824007"/>
    </source>
</evidence>
<evidence type="ECO:0000313" key="1">
    <source>
        <dbReference type="EMBL" id="HIY59338.1"/>
    </source>
</evidence>
<comment type="caution">
    <text evidence="1">The sequence shown here is derived from an EMBL/GenBank/DDBJ whole genome shotgun (WGS) entry which is preliminary data.</text>
</comment>
<accession>A0A9D1YM76</accession>
<gene>
    <name evidence="1" type="ORF">H9831_01445</name>
</gene>
<dbReference type="SUPFAM" id="SSF53187">
    <property type="entry name" value="Zn-dependent exopeptidases"/>
    <property type="match status" value="1"/>
</dbReference>
<protein>
    <submittedName>
        <fullName evidence="1">Uncharacterized protein</fullName>
    </submittedName>
</protein>
<dbReference type="AlphaFoldDB" id="A0A9D1YM76"/>
<organism evidence="1 2">
    <name type="scientific">Candidatus Eisenbergiella pullistercoris</name>
    <dbReference type="NCBI Taxonomy" id="2838555"/>
    <lineage>
        <taxon>Bacteria</taxon>
        <taxon>Bacillati</taxon>
        <taxon>Bacillota</taxon>
        <taxon>Clostridia</taxon>
        <taxon>Lachnospirales</taxon>
        <taxon>Lachnospiraceae</taxon>
        <taxon>Eisenbergiella</taxon>
    </lineage>
</organism>
<dbReference type="EMBL" id="DXDD01000016">
    <property type="protein sequence ID" value="HIY59338.1"/>
    <property type="molecule type" value="Genomic_DNA"/>
</dbReference>
<dbReference type="Proteomes" id="UP000824007">
    <property type="component" value="Unassembled WGS sequence"/>
</dbReference>
<sequence length="268" mass="30517">MDENGFRKILNEVSVLNYDNGKKFINTDRLDAISRLLWNSSYRRINAQGLFHLYAKAPLGDIRGEILLISSHVDCHKNITRCFAQEYGSDCLKGTFDNVLTNAIVLQLMLEDSLKANVVVAFTGDEEEDSNGAIKVTRYLKRVGRNFRAVVLDVTDMGWSEACTFTVENDFCSSFWLERIIRCAMESGQDWKFVPSDPAHVPMAVPLENIIRQEAEPDESWEYDEQGVECFSLCIPTAGEMHSDNGILVRRNALEPYMKMLRKICLVQ</sequence>
<proteinExistence type="predicted"/>
<name>A0A9D1YM76_9FIRM</name>